<organism evidence="1 2">
    <name type="scientific">Sulfurimonas hongkongensis</name>
    <dbReference type="NCBI Taxonomy" id="1172190"/>
    <lineage>
        <taxon>Bacteria</taxon>
        <taxon>Pseudomonadati</taxon>
        <taxon>Campylobacterota</taxon>
        <taxon>Epsilonproteobacteria</taxon>
        <taxon>Campylobacterales</taxon>
        <taxon>Sulfurimonadaceae</taxon>
        <taxon>Sulfurimonas</taxon>
    </lineage>
</organism>
<dbReference type="Proteomes" id="UP000015520">
    <property type="component" value="Unassembled WGS sequence"/>
</dbReference>
<evidence type="ECO:0000313" key="1">
    <source>
        <dbReference type="EMBL" id="EQB39647.1"/>
    </source>
</evidence>
<dbReference type="EMBL" id="AUPZ01000007">
    <property type="protein sequence ID" value="EQB39647.1"/>
    <property type="molecule type" value="Genomic_DNA"/>
</dbReference>
<gene>
    <name evidence="1" type="ORF">M947_06540</name>
</gene>
<sequence>MRKNLKTIFYFLIISSFTLSLNGCGYKKGPYHLEETPQGDENVEFIIKEPSK</sequence>
<name>T0JS20_9BACT</name>
<accession>T0JS20</accession>
<dbReference type="AlphaFoldDB" id="T0JS20"/>
<keyword evidence="2" id="KW-1185">Reference proteome</keyword>
<reference evidence="1 2" key="1">
    <citation type="submission" date="2013-07" db="EMBL/GenBank/DDBJ databases">
        <title>Sulfurimonas hongkongensis AST-10 Genome Sequencing.</title>
        <authorList>
            <person name="Cai L."/>
            <person name="Zhang T."/>
        </authorList>
    </citation>
    <scope>NUCLEOTIDE SEQUENCE [LARGE SCALE GENOMIC DNA]</scope>
    <source>
        <strain evidence="1 2">AST-10</strain>
    </source>
</reference>
<evidence type="ECO:0000313" key="2">
    <source>
        <dbReference type="Proteomes" id="UP000015520"/>
    </source>
</evidence>
<dbReference type="PATRIC" id="fig|1172190.3.peg.1267"/>
<evidence type="ECO:0008006" key="3">
    <source>
        <dbReference type="Google" id="ProtNLM"/>
    </source>
</evidence>
<dbReference type="OrthoDB" id="5326879at2"/>
<dbReference type="RefSeq" id="WP_021287570.1">
    <property type="nucleotide sequence ID" value="NZ_AUPZ01000007.1"/>
</dbReference>
<dbReference type="STRING" id="1172190.M947_06540"/>
<comment type="caution">
    <text evidence="1">The sequence shown here is derived from an EMBL/GenBank/DDBJ whole genome shotgun (WGS) entry which is preliminary data.</text>
</comment>
<proteinExistence type="predicted"/>
<protein>
    <recommendedName>
        <fullName evidence="3">Lipoprotein</fullName>
    </recommendedName>
</protein>